<keyword evidence="4" id="KW-0560">Oxidoreductase</keyword>
<dbReference type="Gene3D" id="3.50.50.60">
    <property type="entry name" value="FAD/NAD(P)-binding domain"/>
    <property type="match status" value="1"/>
</dbReference>
<dbReference type="InterPro" id="IPR002938">
    <property type="entry name" value="FAD-bd"/>
</dbReference>
<dbReference type="EMBL" id="JBITGY010000016">
    <property type="protein sequence ID" value="MFI6504773.1"/>
    <property type="molecule type" value="Genomic_DNA"/>
</dbReference>
<sequence>MTLKVAIIGAGIGGLSAAAALLRKGVEVKVYEQAPELREVGVGLHLGSNGSRILRRWGLGKQLDEVAVMPAATEVRDWKEGRVLTRFPMGEMWAKRFGDPFYTIHRQDLHQLLAAQVPSELVRLNSKLVSYTDQGKSVEMEFADGTTAEADVLIGADGVHSVVRQVVAPPQKPTFSGHSVFRGQVPSSALPTDSLLIWGGPNCTMHVYPVRGGESLTFVAVVLDMTWELESWSAPGDPRDLAAAFADWNPEVKSVISAAVTDVRRWALYDREPLERWSAGRITLLGDAAHPMLPHLGQGANQAMEDGVALAHCLAAAPGEVAEALRRYESIRLPHTAVVQRGSRGGGTLKMRSDTGRDSLATMVEEVAAVQGYDIETELT</sequence>
<evidence type="ECO:0000313" key="8">
    <source>
        <dbReference type="Proteomes" id="UP001612741"/>
    </source>
</evidence>
<dbReference type="Proteomes" id="UP001612741">
    <property type="component" value="Unassembled WGS sequence"/>
</dbReference>
<evidence type="ECO:0000259" key="6">
    <source>
        <dbReference type="Pfam" id="PF01494"/>
    </source>
</evidence>
<dbReference type="PANTHER" id="PTHR13789">
    <property type="entry name" value="MONOOXYGENASE"/>
    <property type="match status" value="1"/>
</dbReference>
<keyword evidence="8" id="KW-1185">Reference proteome</keyword>
<keyword evidence="2" id="KW-0285">Flavoprotein</keyword>
<dbReference type="SUPFAM" id="SSF51905">
    <property type="entry name" value="FAD/NAD(P)-binding domain"/>
    <property type="match status" value="1"/>
</dbReference>
<dbReference type="PANTHER" id="PTHR13789:SF318">
    <property type="entry name" value="GERANYLGERANYL DIPHOSPHATE REDUCTASE"/>
    <property type="match status" value="1"/>
</dbReference>
<feature type="domain" description="FAD-binding" evidence="6">
    <location>
        <begin position="3"/>
        <end position="339"/>
    </location>
</feature>
<comment type="caution">
    <text evidence="7">The sequence shown here is derived from an EMBL/GenBank/DDBJ whole genome shotgun (WGS) entry which is preliminary data.</text>
</comment>
<name>A0ABW7Z9C2_9ACTN</name>
<gene>
    <name evidence="7" type="ORF">ACIBG2_45820</name>
</gene>
<dbReference type="InterPro" id="IPR050493">
    <property type="entry name" value="FAD-dep_Monooxygenase_BioMet"/>
</dbReference>
<comment type="cofactor">
    <cofactor evidence="1">
        <name>FAD</name>
        <dbReference type="ChEBI" id="CHEBI:57692"/>
    </cofactor>
</comment>
<dbReference type="SUPFAM" id="SSF54373">
    <property type="entry name" value="FAD-linked reductases, C-terminal domain"/>
    <property type="match status" value="1"/>
</dbReference>
<evidence type="ECO:0000256" key="3">
    <source>
        <dbReference type="ARBA" id="ARBA00022827"/>
    </source>
</evidence>
<evidence type="ECO:0000256" key="1">
    <source>
        <dbReference type="ARBA" id="ARBA00001974"/>
    </source>
</evidence>
<dbReference type="GO" id="GO:0004497">
    <property type="term" value="F:monooxygenase activity"/>
    <property type="evidence" value="ECO:0007669"/>
    <property type="project" value="UniProtKB-KW"/>
</dbReference>
<protein>
    <submittedName>
        <fullName evidence="7">FAD-dependent monooxygenase</fullName>
    </submittedName>
</protein>
<keyword evidence="3" id="KW-0274">FAD</keyword>
<evidence type="ECO:0000256" key="5">
    <source>
        <dbReference type="ARBA" id="ARBA00023033"/>
    </source>
</evidence>
<reference evidence="7 8" key="1">
    <citation type="submission" date="2024-10" db="EMBL/GenBank/DDBJ databases">
        <title>The Natural Products Discovery Center: Release of the First 8490 Sequenced Strains for Exploring Actinobacteria Biosynthetic Diversity.</title>
        <authorList>
            <person name="Kalkreuter E."/>
            <person name="Kautsar S.A."/>
            <person name="Yang D."/>
            <person name="Bader C.D."/>
            <person name="Teijaro C.N."/>
            <person name="Fluegel L."/>
            <person name="Davis C.M."/>
            <person name="Simpson J.R."/>
            <person name="Lauterbach L."/>
            <person name="Steele A.D."/>
            <person name="Gui C."/>
            <person name="Meng S."/>
            <person name="Li G."/>
            <person name="Viehrig K."/>
            <person name="Ye F."/>
            <person name="Su P."/>
            <person name="Kiefer A.F."/>
            <person name="Nichols A."/>
            <person name="Cepeda A.J."/>
            <person name="Yan W."/>
            <person name="Fan B."/>
            <person name="Jiang Y."/>
            <person name="Adhikari A."/>
            <person name="Zheng C.-J."/>
            <person name="Schuster L."/>
            <person name="Cowan T.M."/>
            <person name="Smanski M.J."/>
            <person name="Chevrette M.G."/>
            <person name="De Carvalho L.P.S."/>
            <person name="Shen B."/>
        </authorList>
    </citation>
    <scope>NUCLEOTIDE SEQUENCE [LARGE SCALE GENOMIC DNA]</scope>
    <source>
        <strain evidence="7 8">NPDC050545</strain>
    </source>
</reference>
<accession>A0ABW7Z9C2</accession>
<dbReference type="InterPro" id="IPR036188">
    <property type="entry name" value="FAD/NAD-bd_sf"/>
</dbReference>
<dbReference type="Pfam" id="PF01494">
    <property type="entry name" value="FAD_binding_3"/>
    <property type="match status" value="1"/>
</dbReference>
<keyword evidence="5 7" id="KW-0503">Monooxygenase</keyword>
<dbReference type="PRINTS" id="PR00420">
    <property type="entry name" value="RNGMNOXGNASE"/>
</dbReference>
<dbReference type="RefSeq" id="WP_397090663.1">
    <property type="nucleotide sequence ID" value="NZ_JBITGY010000016.1"/>
</dbReference>
<evidence type="ECO:0000256" key="4">
    <source>
        <dbReference type="ARBA" id="ARBA00023002"/>
    </source>
</evidence>
<organism evidence="7 8">
    <name type="scientific">Nonomuraea typhae</name>
    <dbReference type="NCBI Taxonomy" id="2603600"/>
    <lineage>
        <taxon>Bacteria</taxon>
        <taxon>Bacillati</taxon>
        <taxon>Actinomycetota</taxon>
        <taxon>Actinomycetes</taxon>
        <taxon>Streptosporangiales</taxon>
        <taxon>Streptosporangiaceae</taxon>
        <taxon>Nonomuraea</taxon>
    </lineage>
</organism>
<proteinExistence type="predicted"/>
<evidence type="ECO:0000256" key="2">
    <source>
        <dbReference type="ARBA" id="ARBA00022630"/>
    </source>
</evidence>
<evidence type="ECO:0000313" key="7">
    <source>
        <dbReference type="EMBL" id="MFI6504773.1"/>
    </source>
</evidence>